<proteinExistence type="inferred from homology"/>
<evidence type="ECO:0000256" key="3">
    <source>
        <dbReference type="ARBA" id="ARBA00023125"/>
    </source>
</evidence>
<evidence type="ECO:0000256" key="2">
    <source>
        <dbReference type="ARBA" id="ARBA00022578"/>
    </source>
</evidence>
<reference evidence="7 8" key="1">
    <citation type="submission" date="2020-04" db="EMBL/GenBank/DDBJ databases">
        <title>Azohydromonas sp. isolated from soil.</title>
        <authorList>
            <person name="Dahal R.H."/>
        </authorList>
    </citation>
    <scope>NUCLEOTIDE SEQUENCE [LARGE SCALE GENOMIC DNA]</scope>
    <source>
        <strain evidence="7 8">G-1-1-14</strain>
    </source>
</reference>
<evidence type="ECO:0000313" key="8">
    <source>
        <dbReference type="Proteomes" id="UP000574067"/>
    </source>
</evidence>
<name>A0A848FJA2_9BURK</name>
<keyword evidence="2" id="KW-0815">Transposition</keyword>
<comment type="caution">
    <text evidence="7">The sequence shown here is derived from an EMBL/GenBank/DDBJ whole genome shotgun (WGS) entry which is preliminary data.</text>
</comment>
<dbReference type="InterPro" id="IPR047952">
    <property type="entry name" value="Transpos_IS4"/>
</dbReference>
<accession>A0A848FJA2</accession>
<dbReference type="NCBIfam" id="NF033592">
    <property type="entry name" value="transpos_IS4_1"/>
    <property type="match status" value="1"/>
</dbReference>
<dbReference type="PANTHER" id="PTHR33258:SF1">
    <property type="entry name" value="TRANSPOSASE INSL FOR INSERTION SEQUENCE ELEMENT IS186A-RELATED"/>
    <property type="match status" value="1"/>
</dbReference>
<dbReference type="InterPro" id="IPR002559">
    <property type="entry name" value="Transposase_11"/>
</dbReference>
<keyword evidence="8" id="KW-1185">Reference proteome</keyword>
<protein>
    <submittedName>
        <fullName evidence="7">IS4 family transposase</fullName>
    </submittedName>
</protein>
<feature type="region of interest" description="Disordered" evidence="5">
    <location>
        <begin position="230"/>
        <end position="250"/>
    </location>
</feature>
<dbReference type="EMBL" id="JABBFW010000091">
    <property type="protein sequence ID" value="NML19216.1"/>
    <property type="molecule type" value="Genomic_DNA"/>
</dbReference>
<evidence type="ECO:0000256" key="5">
    <source>
        <dbReference type="SAM" id="MobiDB-lite"/>
    </source>
</evidence>
<organism evidence="7 8">
    <name type="scientific">Azohydromonas caseinilytica</name>
    <dbReference type="NCBI Taxonomy" id="2728836"/>
    <lineage>
        <taxon>Bacteria</taxon>
        <taxon>Pseudomonadati</taxon>
        <taxon>Pseudomonadota</taxon>
        <taxon>Betaproteobacteria</taxon>
        <taxon>Burkholderiales</taxon>
        <taxon>Sphaerotilaceae</taxon>
        <taxon>Azohydromonas</taxon>
    </lineage>
</organism>
<dbReference type="AlphaFoldDB" id="A0A848FJA2"/>
<dbReference type="InterPro" id="IPR012337">
    <property type="entry name" value="RNaseH-like_sf"/>
</dbReference>
<sequence>MARLALQRTLDAAWIDEVFAQHAQHQYVRELLFSTTVELMSLVAVGLRPSLHAAAQAAGAALPVSITALYDKVNGTEPALVRALVAGSAQRLAPVMAVLQRGKPALAPGWRVRILDGSHLAGSERRIKPLRGYRGAALPGQSLVVFDPDTALVNDMVPAEDAHVQERLLMQPLLQQAQRGELWIADCNFSTRAILGGWAAQGACFIVREHGANPHPTPCGPPRPCGRIDTGTVSEQPVVMPPLEGSSGEPRPLRRIELALDLPTEDGDTVVRLLTNLAPEAMDACTVARLYRRRWSIECLFQRLESVLHSEVASLGQPRAALLAFGVAVLAYNVLAVLQAAIAACHASAVADVDDISLYYLADEVRTHYAGMLVAIEPRAWDAYAQLNATELAQALLDIAAHVQPARLRRHRRAAKPAVKKDYVSHREASRHVATARVLARGRLD</sequence>
<dbReference type="Pfam" id="PF01609">
    <property type="entry name" value="DDE_Tnp_1"/>
    <property type="match status" value="1"/>
</dbReference>
<evidence type="ECO:0000256" key="4">
    <source>
        <dbReference type="ARBA" id="ARBA00023172"/>
    </source>
</evidence>
<dbReference type="PANTHER" id="PTHR33258">
    <property type="entry name" value="TRANSPOSASE INSL FOR INSERTION SEQUENCE ELEMENT IS186A-RELATED"/>
    <property type="match status" value="1"/>
</dbReference>
<dbReference type="GO" id="GO:0006313">
    <property type="term" value="P:DNA transposition"/>
    <property type="evidence" value="ECO:0007669"/>
    <property type="project" value="InterPro"/>
</dbReference>
<evidence type="ECO:0000313" key="7">
    <source>
        <dbReference type="EMBL" id="NML19216.1"/>
    </source>
</evidence>
<keyword evidence="4" id="KW-0233">DNA recombination</keyword>
<gene>
    <name evidence="7" type="ORF">HHL10_30090</name>
</gene>
<dbReference type="Proteomes" id="UP000574067">
    <property type="component" value="Unassembled WGS sequence"/>
</dbReference>
<feature type="domain" description="Transposase IS4-like" evidence="6">
    <location>
        <begin position="112"/>
        <end position="333"/>
    </location>
</feature>
<dbReference type="RefSeq" id="WP_169164103.1">
    <property type="nucleotide sequence ID" value="NZ_JABBFW010000091.1"/>
</dbReference>
<evidence type="ECO:0000259" key="6">
    <source>
        <dbReference type="Pfam" id="PF01609"/>
    </source>
</evidence>
<keyword evidence="3" id="KW-0238">DNA-binding</keyword>
<dbReference type="GO" id="GO:0003677">
    <property type="term" value="F:DNA binding"/>
    <property type="evidence" value="ECO:0007669"/>
    <property type="project" value="UniProtKB-KW"/>
</dbReference>
<comment type="similarity">
    <text evidence="1">Belongs to the transposase 11 family.</text>
</comment>
<dbReference type="GO" id="GO:0004803">
    <property type="term" value="F:transposase activity"/>
    <property type="evidence" value="ECO:0007669"/>
    <property type="project" value="InterPro"/>
</dbReference>
<evidence type="ECO:0000256" key="1">
    <source>
        <dbReference type="ARBA" id="ARBA00010075"/>
    </source>
</evidence>
<dbReference type="Gene3D" id="3.90.350.10">
    <property type="entry name" value="Transposase Inhibitor Protein From Tn5, Chain A, domain 1"/>
    <property type="match status" value="1"/>
</dbReference>
<dbReference type="SUPFAM" id="SSF53098">
    <property type="entry name" value="Ribonuclease H-like"/>
    <property type="match status" value="1"/>
</dbReference>